<dbReference type="PATRIC" id="fig|1675527.3.peg.4291"/>
<organism evidence="2 3">
    <name type="scientific">Candidatus Rhodobacter oscarellae</name>
    <dbReference type="NCBI Taxonomy" id="1675527"/>
    <lineage>
        <taxon>Bacteria</taxon>
        <taxon>Pseudomonadati</taxon>
        <taxon>Pseudomonadota</taxon>
        <taxon>Alphaproteobacteria</taxon>
        <taxon>Rhodobacterales</taxon>
        <taxon>Rhodobacter group</taxon>
        <taxon>Rhodobacter</taxon>
    </lineage>
</organism>
<reference evidence="2 3" key="1">
    <citation type="submission" date="2015-06" db="EMBL/GenBank/DDBJ databases">
        <title>Draft genome sequence of an Alphaproteobacteria species associated to the Mediterranean sponge Oscarella lobularis.</title>
        <authorList>
            <person name="Jourda C."/>
            <person name="Santini S."/>
            <person name="Claverie J.-M."/>
        </authorList>
    </citation>
    <scope>NUCLEOTIDE SEQUENCE [LARGE SCALE GENOMIC DNA]</scope>
    <source>
        <strain evidence="2">IGS</strain>
    </source>
</reference>
<keyword evidence="1" id="KW-0732">Signal</keyword>
<keyword evidence="3" id="KW-1185">Reference proteome</keyword>
<proteinExistence type="predicted"/>
<comment type="caution">
    <text evidence="2">The sequence shown here is derived from an EMBL/GenBank/DDBJ whole genome shotgun (WGS) entry which is preliminary data.</text>
</comment>
<dbReference type="OrthoDB" id="7679320at2"/>
<protein>
    <recommendedName>
        <fullName evidence="4">Excinuclease ABC subunit B</fullName>
    </recommendedName>
</protein>
<feature type="chain" id="PRO_5005320263" description="Excinuclease ABC subunit B" evidence="1">
    <location>
        <begin position="18"/>
        <end position="144"/>
    </location>
</feature>
<evidence type="ECO:0000313" key="2">
    <source>
        <dbReference type="EMBL" id="KMW59113.1"/>
    </source>
</evidence>
<dbReference type="EMBL" id="LFTY01000002">
    <property type="protein sequence ID" value="KMW59113.1"/>
    <property type="molecule type" value="Genomic_DNA"/>
</dbReference>
<dbReference type="Proteomes" id="UP000037178">
    <property type="component" value="Unassembled WGS sequence"/>
</dbReference>
<feature type="signal peptide" evidence="1">
    <location>
        <begin position="1"/>
        <end position="17"/>
    </location>
</feature>
<sequence length="144" mass="15130">MRLLTALCLAAAPAAHAWDFTADPICTIWHGTDSAEMVVTYDPARAVPYAISVTLADRTWPDTAPYAIRFDGPRGFVISTDRHVLSDDGAAVIASDTGFENVLKGLEANIVASPLLGNMAVAIPLSDAAPAVAKFRDCTVTGLS</sequence>
<evidence type="ECO:0000313" key="3">
    <source>
        <dbReference type="Proteomes" id="UP000037178"/>
    </source>
</evidence>
<accession>A0A0J9H055</accession>
<evidence type="ECO:0008006" key="4">
    <source>
        <dbReference type="Google" id="ProtNLM"/>
    </source>
</evidence>
<evidence type="ECO:0000256" key="1">
    <source>
        <dbReference type="SAM" id="SignalP"/>
    </source>
</evidence>
<name>A0A0J9H055_9RHOB</name>
<dbReference type="AlphaFoldDB" id="A0A0J9H055"/>
<gene>
    <name evidence="2" type="ORF">AIOL_004094</name>
</gene>
<dbReference type="RefSeq" id="WP_049644642.1">
    <property type="nucleotide sequence ID" value="NZ_LFTY01000002.1"/>
</dbReference>